<protein>
    <submittedName>
        <fullName evidence="1">Uncharacterized protein</fullName>
    </submittedName>
</protein>
<dbReference type="STRING" id="515622.bpr_I0143"/>
<dbReference type="Proteomes" id="UP000001299">
    <property type="component" value="Chromosome 1"/>
</dbReference>
<accession>E0RW27</accession>
<dbReference type="SUPFAM" id="SSF51695">
    <property type="entry name" value="PLC-like phosphodiesterases"/>
    <property type="match status" value="1"/>
</dbReference>
<reference evidence="1 2" key="1">
    <citation type="journal article" date="2010" name="PLoS ONE">
        <title>The glycobiome of the rumen bacterium Butyrivibrio proteoclasticus B316(T) highlights adaptation to a polysaccharide-rich environment.</title>
        <authorList>
            <person name="Kelly W.J."/>
            <person name="Leahy S.C."/>
            <person name="Altermann E."/>
            <person name="Yeoman C.J."/>
            <person name="Dunne J.C."/>
            <person name="Kong Z."/>
            <person name="Pacheco D.M."/>
            <person name="Li D."/>
            <person name="Noel S.J."/>
            <person name="Moon C.D."/>
            <person name="Cookson A.L."/>
            <person name="Attwood G.T."/>
        </authorList>
    </citation>
    <scope>NUCLEOTIDE SEQUENCE [LARGE SCALE GENOMIC DNA]</scope>
    <source>
        <strain evidence="2">ATCC 51982 / DSM 14932 / B316</strain>
    </source>
</reference>
<dbReference type="GO" id="GO:0008081">
    <property type="term" value="F:phosphoric diester hydrolase activity"/>
    <property type="evidence" value="ECO:0007669"/>
    <property type="project" value="InterPro"/>
</dbReference>
<dbReference type="AlphaFoldDB" id="E0RW27"/>
<proteinExistence type="predicted"/>
<dbReference type="GO" id="GO:0006629">
    <property type="term" value="P:lipid metabolic process"/>
    <property type="evidence" value="ECO:0007669"/>
    <property type="project" value="InterPro"/>
</dbReference>
<dbReference type="HOGENOM" id="CLU_095644_0_0_9"/>
<sequence length="210" mass="24637">MEIIAHRGFWKETNEKNQKEAFERARNAMIGTETDFRDYMQKLVISHNVAGPTCMDADDFFALYKDQKFTLALNVKADGIQQLLKELLIKHNLTNYFCFDMSIPDTLEYINSGLKFFVRESEYEKISSLYEKADGVWADGFESDSWITKEYIKNHREKGKKVCIVSSDLHQRAYTDLWERIKDKELLDDDGVILCTDYPDKAKEFFYGKD</sequence>
<evidence type="ECO:0000313" key="1">
    <source>
        <dbReference type="EMBL" id="ADL32893.1"/>
    </source>
</evidence>
<name>E0RW27_BUTPB</name>
<dbReference type="EMBL" id="CP001810">
    <property type="protein sequence ID" value="ADL32893.1"/>
    <property type="molecule type" value="Genomic_DNA"/>
</dbReference>
<dbReference type="KEGG" id="bpb:bpr_I0143"/>
<organism evidence="1 2">
    <name type="scientific">Butyrivibrio proteoclasticus (strain ATCC 51982 / DSM 14932 / B316)</name>
    <name type="common">Clostridium proteoclasticum</name>
    <dbReference type="NCBI Taxonomy" id="515622"/>
    <lineage>
        <taxon>Bacteria</taxon>
        <taxon>Bacillati</taxon>
        <taxon>Bacillota</taxon>
        <taxon>Clostridia</taxon>
        <taxon>Lachnospirales</taxon>
        <taxon>Lachnospiraceae</taxon>
        <taxon>Butyrivibrio</taxon>
    </lineage>
</organism>
<dbReference type="InterPro" id="IPR017946">
    <property type="entry name" value="PLC-like_Pdiesterase_TIM-brl"/>
</dbReference>
<dbReference type="eggNOG" id="COG0584">
    <property type="taxonomic scope" value="Bacteria"/>
</dbReference>
<dbReference type="RefSeq" id="WP_013279552.1">
    <property type="nucleotide sequence ID" value="NC_014387.1"/>
</dbReference>
<gene>
    <name evidence="1" type="ordered locus">bpr_I0143</name>
</gene>
<keyword evidence="2" id="KW-1185">Reference proteome</keyword>
<evidence type="ECO:0000313" key="2">
    <source>
        <dbReference type="Proteomes" id="UP000001299"/>
    </source>
</evidence>